<keyword evidence="1" id="KW-0175">Coiled coil</keyword>
<dbReference type="PANTHER" id="PTHR47691">
    <property type="entry name" value="REGULATOR-RELATED"/>
    <property type="match status" value="1"/>
</dbReference>
<feature type="coiled-coil region" evidence="1">
    <location>
        <begin position="120"/>
        <end position="147"/>
    </location>
</feature>
<dbReference type="EMBL" id="JAULSV010000004">
    <property type="protein sequence ID" value="KAK0646749.1"/>
    <property type="molecule type" value="Genomic_DNA"/>
</dbReference>
<dbReference type="SUPFAM" id="SSF48452">
    <property type="entry name" value="TPR-like"/>
    <property type="match status" value="2"/>
</dbReference>
<dbReference type="InterPro" id="IPR011990">
    <property type="entry name" value="TPR-like_helical_dom_sf"/>
</dbReference>
<dbReference type="AlphaFoldDB" id="A0AA39Y6R1"/>
<name>A0AA39Y6R1_9PEZI</name>
<dbReference type="SUPFAM" id="SSF52540">
    <property type="entry name" value="P-loop containing nucleoside triphosphate hydrolases"/>
    <property type="match status" value="1"/>
</dbReference>
<organism evidence="4 5">
    <name type="scientific">Cercophora newfieldiana</name>
    <dbReference type="NCBI Taxonomy" id="92897"/>
    <lineage>
        <taxon>Eukaryota</taxon>
        <taxon>Fungi</taxon>
        <taxon>Dikarya</taxon>
        <taxon>Ascomycota</taxon>
        <taxon>Pezizomycotina</taxon>
        <taxon>Sordariomycetes</taxon>
        <taxon>Sordariomycetidae</taxon>
        <taxon>Sordariales</taxon>
        <taxon>Lasiosphaeriaceae</taxon>
        <taxon>Cercophora</taxon>
    </lineage>
</organism>
<dbReference type="Gene3D" id="1.25.40.10">
    <property type="entry name" value="Tetratricopeptide repeat domain"/>
    <property type="match status" value="1"/>
</dbReference>
<feature type="domain" description="DUF7779" evidence="3">
    <location>
        <begin position="453"/>
        <end position="532"/>
    </location>
</feature>
<dbReference type="Gene3D" id="3.40.50.300">
    <property type="entry name" value="P-loop containing nucleotide triphosphate hydrolases"/>
    <property type="match status" value="1"/>
</dbReference>
<dbReference type="Pfam" id="PF00931">
    <property type="entry name" value="NB-ARC"/>
    <property type="match status" value="1"/>
</dbReference>
<comment type="caution">
    <text evidence="4">The sequence shown here is derived from an EMBL/GenBank/DDBJ whole genome shotgun (WGS) entry which is preliminary data.</text>
</comment>
<dbReference type="Pfam" id="PF25000">
    <property type="entry name" value="DUF7779"/>
    <property type="match status" value="1"/>
</dbReference>
<dbReference type="GO" id="GO:0043531">
    <property type="term" value="F:ADP binding"/>
    <property type="evidence" value="ECO:0007669"/>
    <property type="project" value="InterPro"/>
</dbReference>
<dbReference type="InterPro" id="IPR002182">
    <property type="entry name" value="NB-ARC"/>
</dbReference>
<reference evidence="4" key="1">
    <citation type="submission" date="2023-06" db="EMBL/GenBank/DDBJ databases">
        <title>Genome-scale phylogeny and comparative genomics of the fungal order Sordariales.</title>
        <authorList>
            <consortium name="Lawrence Berkeley National Laboratory"/>
            <person name="Hensen N."/>
            <person name="Bonometti L."/>
            <person name="Westerberg I."/>
            <person name="Brannstrom I.O."/>
            <person name="Guillou S."/>
            <person name="Cros-Aarteil S."/>
            <person name="Calhoun S."/>
            <person name="Haridas S."/>
            <person name="Kuo A."/>
            <person name="Mondo S."/>
            <person name="Pangilinan J."/>
            <person name="Riley R."/>
            <person name="Labutti K."/>
            <person name="Andreopoulos B."/>
            <person name="Lipzen A."/>
            <person name="Chen C."/>
            <person name="Yanf M."/>
            <person name="Daum C."/>
            <person name="Ng V."/>
            <person name="Clum A."/>
            <person name="Steindorff A."/>
            <person name="Ohm R."/>
            <person name="Martin F."/>
            <person name="Silar P."/>
            <person name="Natvig D."/>
            <person name="Lalanne C."/>
            <person name="Gautier V."/>
            <person name="Ament-Velasquez S.L."/>
            <person name="Kruys A."/>
            <person name="Hutchinson M.I."/>
            <person name="Powell A.J."/>
            <person name="Barry K."/>
            <person name="Miller A.N."/>
            <person name="Grigoriev I.V."/>
            <person name="Debuchy R."/>
            <person name="Gladieux P."/>
            <person name="Thoren M.H."/>
            <person name="Johannesson H."/>
        </authorList>
    </citation>
    <scope>NUCLEOTIDE SEQUENCE</scope>
    <source>
        <strain evidence="4">SMH2532-1</strain>
    </source>
</reference>
<sequence length="850" mass="96034">MSLATRLEPGLNCLRDFSAILVAAQIGKDVNTAALWGFFFLLIEVTQKSASSLAEIIDMLDEISHDILIFREYEWIFVANPDLEDALVTAMIDMIKFWAQMIKHIRRTPTVRLMLSITFRDSLKTTRQQLQKQTERIKARAQALALRQRSQVETWAQLEKLEQLRLDSEGAPSLPASSTEENMSADLPFTNLTIPRNPNFVGRVEVLQSLRQALDHVSGQPQLRSWTLHGMPGVGKTSVAVEYAHTQIQQGVEVVLWINSERAIDFDLSFSSIAASMGLTGADQNGDHLKNRQLVMKWLQRTKHDWLVVFDNVENPTLLNVCWPSGPHGSILVTSRNDMPHGPNEGTTRIDPFTATEGLEYLLRIISRKTYDKEERDSALSLCQEPEVAGYPLHLNILGAKIRGLNKSISRYLNQFRQNPGGTLKQSARITNPQYPKSVATVWSEAFSNFEREDNSEDVLSLLGVLSCVAAQDIPASFFVPGLEEGTPSLNFCSDEETFDEALLPLLNFSVVQRDGDTGSLSLHRVAQERFLEWLGRDKAFETFRSAAKIVNAAFPKQAKGMGLRNEWRACNIAVSHVLALSACYRKHRWAPVFPGDYETFIDLIKSCGWFLMERGSWREFKDLFVTAEMVCDDKESLAWAHILNTASLVESERGHAAQARPLIERALEIRQRCLPPDDMDLSDAYNNFGFMLLVESPDANTMREAARYFDMARQLDEKNPNGSKVLHVRYLNMGKAHVILGDYAEGERLYEIGREYSEKTYGKGTHFVGRYCYLLGDLRLRQRKYDEAKPLLERCIEIQVKENQTHPIVSATRMKLASIAMATGRVEQAMFIGAGSCQGNLRVECRREG</sequence>
<proteinExistence type="predicted"/>
<dbReference type="PANTHER" id="PTHR47691:SF3">
    <property type="entry name" value="HTH-TYPE TRANSCRIPTIONAL REGULATOR RV0890C-RELATED"/>
    <property type="match status" value="1"/>
</dbReference>
<dbReference type="InterPro" id="IPR027417">
    <property type="entry name" value="P-loop_NTPase"/>
</dbReference>
<evidence type="ECO:0000256" key="1">
    <source>
        <dbReference type="SAM" id="Coils"/>
    </source>
</evidence>
<evidence type="ECO:0000313" key="5">
    <source>
        <dbReference type="Proteomes" id="UP001174936"/>
    </source>
</evidence>
<evidence type="ECO:0000259" key="3">
    <source>
        <dbReference type="Pfam" id="PF25000"/>
    </source>
</evidence>
<dbReference type="Pfam" id="PF13424">
    <property type="entry name" value="TPR_12"/>
    <property type="match status" value="1"/>
</dbReference>
<dbReference type="InterPro" id="IPR019734">
    <property type="entry name" value="TPR_rpt"/>
</dbReference>
<evidence type="ECO:0000313" key="4">
    <source>
        <dbReference type="EMBL" id="KAK0646749.1"/>
    </source>
</evidence>
<dbReference type="SMART" id="SM00028">
    <property type="entry name" value="TPR"/>
    <property type="match status" value="2"/>
</dbReference>
<protein>
    <recommendedName>
        <fullName evidence="6">NB-ARC domain-containing protein</fullName>
    </recommendedName>
</protein>
<gene>
    <name evidence="4" type="ORF">B0T16DRAFT_169053</name>
</gene>
<dbReference type="InterPro" id="IPR056681">
    <property type="entry name" value="DUF7779"/>
</dbReference>
<accession>A0AA39Y6R1</accession>
<evidence type="ECO:0000259" key="2">
    <source>
        <dbReference type="Pfam" id="PF00931"/>
    </source>
</evidence>
<feature type="domain" description="NB-ARC" evidence="2">
    <location>
        <begin position="211"/>
        <end position="337"/>
    </location>
</feature>
<keyword evidence="5" id="KW-1185">Reference proteome</keyword>
<evidence type="ECO:0008006" key="6">
    <source>
        <dbReference type="Google" id="ProtNLM"/>
    </source>
</evidence>
<dbReference type="Proteomes" id="UP001174936">
    <property type="component" value="Unassembled WGS sequence"/>
</dbReference>